<feature type="region of interest" description="Disordered" evidence="5">
    <location>
        <begin position="80"/>
        <end position="120"/>
    </location>
</feature>
<dbReference type="EC" id="1.13.11.-" evidence="4"/>
<reference evidence="6 7" key="1">
    <citation type="submission" date="2024-03" db="EMBL/GenBank/DDBJ databases">
        <title>Novel Streptomyces species of biotechnological and ecological value are a feature of Machair soil.</title>
        <authorList>
            <person name="Prole J.R."/>
            <person name="Goodfellow M."/>
            <person name="Allenby N."/>
            <person name="Ward A.C."/>
        </authorList>
    </citation>
    <scope>NUCLEOTIDE SEQUENCE [LARGE SCALE GENOMIC DNA]</scope>
    <source>
        <strain evidence="6 7">MS1.AVA.1</strain>
    </source>
</reference>
<keyword evidence="3 4" id="KW-0408">Iron</keyword>
<dbReference type="Proteomes" id="UP001376459">
    <property type="component" value="Unassembled WGS sequence"/>
</dbReference>
<sequence>MGSQQGTRFIVFDQREGGVRGVYETTACFAFHHINAWEDEDRDGDLVLDLCAYSDASVIDALYLDRLRQAGAFRSRIPPASASVCAPDASGRSGWRRSPWSCRASPTSGTTAAPTGTRTA</sequence>
<comment type="caution">
    <text evidence="6">The sequence shown here is derived from an EMBL/GenBank/DDBJ whole genome shotgun (WGS) entry which is preliminary data.</text>
</comment>
<comment type="similarity">
    <text evidence="1 4">Belongs to the carotenoid oxygenase family.</text>
</comment>
<feature type="compositionally biased region" description="Low complexity" evidence="5">
    <location>
        <begin position="90"/>
        <end position="120"/>
    </location>
</feature>
<gene>
    <name evidence="6" type="ORF">WKI71_42015</name>
</gene>
<evidence type="ECO:0000256" key="3">
    <source>
        <dbReference type="ARBA" id="ARBA00023004"/>
    </source>
</evidence>
<evidence type="ECO:0000256" key="4">
    <source>
        <dbReference type="RuleBase" id="RU364048"/>
    </source>
</evidence>
<keyword evidence="4" id="KW-0560">Oxidoreductase</keyword>
<evidence type="ECO:0000256" key="2">
    <source>
        <dbReference type="ARBA" id="ARBA00022723"/>
    </source>
</evidence>
<keyword evidence="4" id="KW-0223">Dioxygenase</keyword>
<name>A0ABU8UUI2_9ACTN</name>
<evidence type="ECO:0000313" key="6">
    <source>
        <dbReference type="EMBL" id="MEJ8672527.1"/>
    </source>
</evidence>
<evidence type="ECO:0000256" key="1">
    <source>
        <dbReference type="ARBA" id="ARBA00006787"/>
    </source>
</evidence>
<accession>A0ABU8UUI2</accession>
<proteinExistence type="inferred from homology"/>
<keyword evidence="2 4" id="KW-0479">Metal-binding</keyword>
<evidence type="ECO:0000313" key="7">
    <source>
        <dbReference type="Proteomes" id="UP001376459"/>
    </source>
</evidence>
<dbReference type="Pfam" id="PF03055">
    <property type="entry name" value="RPE65"/>
    <property type="match status" value="1"/>
</dbReference>
<evidence type="ECO:0000256" key="5">
    <source>
        <dbReference type="SAM" id="MobiDB-lite"/>
    </source>
</evidence>
<dbReference type="EMBL" id="JBBKAK010000001">
    <property type="protein sequence ID" value="MEJ8672527.1"/>
    <property type="molecule type" value="Genomic_DNA"/>
</dbReference>
<dbReference type="InterPro" id="IPR004294">
    <property type="entry name" value="Carotenoid_Oase"/>
</dbReference>
<protein>
    <recommendedName>
        <fullName evidence="4">Dioxygenase</fullName>
        <ecNumber evidence="4">1.13.11.-</ecNumber>
    </recommendedName>
</protein>
<keyword evidence="7" id="KW-1185">Reference proteome</keyword>
<comment type="cofactor">
    <cofactor evidence="4">
        <name>Fe(2+)</name>
        <dbReference type="ChEBI" id="CHEBI:29033"/>
    </cofactor>
    <text evidence="4">Binds 1 Fe(2+) ion per subunit.</text>
</comment>
<organism evidence="6 7">
    <name type="scientific">Streptomyces machairae</name>
    <dbReference type="NCBI Taxonomy" id="3134109"/>
    <lineage>
        <taxon>Bacteria</taxon>
        <taxon>Bacillati</taxon>
        <taxon>Actinomycetota</taxon>
        <taxon>Actinomycetes</taxon>
        <taxon>Kitasatosporales</taxon>
        <taxon>Streptomycetaceae</taxon>
        <taxon>Streptomyces</taxon>
    </lineage>
</organism>